<evidence type="ECO:0000313" key="3">
    <source>
        <dbReference type="Proteomes" id="UP000265816"/>
    </source>
</evidence>
<comment type="caution">
    <text evidence="2">The sequence shown here is derived from an EMBL/GenBank/DDBJ whole genome shotgun (WGS) entry which is preliminary data.</text>
</comment>
<sequence>MRVIGIYLAAGESKRMGIDKRYLPFNQVPLGSVVLKEALLSKLEHIVVITRKDDSLDWLQRISFSSKWSLMECEHATEGQGSSIQCGLKRAVESNADAAMILLADQPFVTTEVINTLIESYQQDPDYYYIAAGNGQIPMPPILFSPACFPYLHQLTGDQGARYVIRGELFNKGKIIDSQKALIFFDVDTQEDYSYLQSKEQLND</sequence>
<protein>
    <submittedName>
        <fullName evidence="2">Xanthine dehydrogenase</fullName>
    </submittedName>
</protein>
<keyword evidence="3" id="KW-1185">Reference proteome</keyword>
<dbReference type="GO" id="GO:0016779">
    <property type="term" value="F:nucleotidyltransferase activity"/>
    <property type="evidence" value="ECO:0007669"/>
    <property type="project" value="UniProtKB-ARBA"/>
</dbReference>
<dbReference type="OrthoDB" id="285216at2"/>
<dbReference type="CDD" id="cd04182">
    <property type="entry name" value="GT_2_like_f"/>
    <property type="match status" value="1"/>
</dbReference>
<dbReference type="InterPro" id="IPR029044">
    <property type="entry name" value="Nucleotide-diphossugar_trans"/>
</dbReference>
<accession>A0A398B7I6</accession>
<dbReference type="Gene3D" id="3.90.550.10">
    <property type="entry name" value="Spore Coat Polysaccharide Biosynthesis Protein SpsA, Chain A"/>
    <property type="match status" value="1"/>
</dbReference>
<name>A0A398B7I6_9BACI</name>
<dbReference type="SUPFAM" id="SSF53448">
    <property type="entry name" value="Nucleotide-diphospho-sugar transferases"/>
    <property type="match status" value="1"/>
</dbReference>
<feature type="domain" description="MobA-like NTP transferase" evidence="1">
    <location>
        <begin position="5"/>
        <end position="166"/>
    </location>
</feature>
<evidence type="ECO:0000313" key="2">
    <source>
        <dbReference type="EMBL" id="RID85767.1"/>
    </source>
</evidence>
<dbReference type="PANTHER" id="PTHR43777">
    <property type="entry name" value="MOLYBDENUM COFACTOR CYTIDYLYLTRANSFERASE"/>
    <property type="match status" value="1"/>
</dbReference>
<dbReference type="PANTHER" id="PTHR43777:SF1">
    <property type="entry name" value="MOLYBDENUM COFACTOR CYTIDYLYLTRANSFERASE"/>
    <property type="match status" value="1"/>
</dbReference>
<dbReference type="Proteomes" id="UP000265816">
    <property type="component" value="Unassembled WGS sequence"/>
</dbReference>
<dbReference type="InterPro" id="IPR025877">
    <property type="entry name" value="MobA-like_NTP_Trfase"/>
</dbReference>
<dbReference type="EMBL" id="QWVT01000015">
    <property type="protein sequence ID" value="RID85767.1"/>
    <property type="molecule type" value="Genomic_DNA"/>
</dbReference>
<proteinExistence type="predicted"/>
<reference evidence="2 3" key="1">
    <citation type="submission" date="2018-08" db="EMBL/GenBank/DDBJ databases">
        <title>Bacillus jemisoniae sp. nov., Bacillus chryseoplanitiae sp. nov., Bacillus resnikiae sp. nov., and Bacillus frankliniae sp. nov., isolated from Viking spacecraft and associated surfaces.</title>
        <authorList>
            <person name="Seuylemezian A."/>
            <person name="Vaishampayan P."/>
        </authorList>
    </citation>
    <scope>NUCLEOTIDE SEQUENCE [LARGE SCALE GENOMIC DNA]</scope>
    <source>
        <strain evidence="2 3">JJ-247</strain>
    </source>
</reference>
<dbReference type="RefSeq" id="WP_119112620.1">
    <property type="nucleotide sequence ID" value="NZ_CBCSEO010000002.1"/>
</dbReference>
<organism evidence="2 3">
    <name type="scientific">Mesobacillus zeae</name>
    <dbReference type="NCBI Taxonomy" id="1917180"/>
    <lineage>
        <taxon>Bacteria</taxon>
        <taxon>Bacillati</taxon>
        <taxon>Bacillota</taxon>
        <taxon>Bacilli</taxon>
        <taxon>Bacillales</taxon>
        <taxon>Bacillaceae</taxon>
        <taxon>Mesobacillus</taxon>
    </lineage>
</organism>
<evidence type="ECO:0000259" key="1">
    <source>
        <dbReference type="Pfam" id="PF12804"/>
    </source>
</evidence>
<gene>
    <name evidence="2" type="ORF">D1970_09530</name>
</gene>
<dbReference type="Pfam" id="PF12804">
    <property type="entry name" value="NTP_transf_3"/>
    <property type="match status" value="1"/>
</dbReference>
<dbReference type="AlphaFoldDB" id="A0A398B7I6"/>